<dbReference type="CDD" id="cd08999">
    <property type="entry name" value="GH43_ABN-like"/>
    <property type="match status" value="1"/>
</dbReference>
<proteinExistence type="inferred from homology"/>
<comment type="similarity">
    <text evidence="1 6">Belongs to the glycosyl hydrolase 43 family.</text>
</comment>
<keyword evidence="9" id="KW-1185">Reference proteome</keyword>
<dbReference type="Gene3D" id="2.115.10.20">
    <property type="entry name" value="Glycosyl hydrolase domain, family 43"/>
    <property type="match status" value="1"/>
</dbReference>
<dbReference type="InterPro" id="IPR023296">
    <property type="entry name" value="Glyco_hydro_beta-prop_sf"/>
</dbReference>
<dbReference type="InterPro" id="IPR051795">
    <property type="entry name" value="Glycosyl_Hydrlase_43"/>
</dbReference>
<feature type="active site" description="Proton acceptor" evidence="4">
    <location>
        <position position="40"/>
    </location>
</feature>
<keyword evidence="7" id="KW-0732">Signal</keyword>
<reference evidence="8" key="1">
    <citation type="submission" date="2023-03" db="EMBL/GenBank/DDBJ databases">
        <title>Complete genome of Cladonia borealis.</title>
        <authorList>
            <person name="Park H."/>
        </authorList>
    </citation>
    <scope>NUCLEOTIDE SEQUENCE</scope>
    <source>
        <strain evidence="8">ANT050790</strain>
    </source>
</reference>
<dbReference type="AlphaFoldDB" id="A0AA39QUI3"/>
<dbReference type="Pfam" id="PF04616">
    <property type="entry name" value="Glyco_hydro_43"/>
    <property type="match status" value="1"/>
</dbReference>
<evidence type="ECO:0000256" key="3">
    <source>
        <dbReference type="ARBA" id="ARBA00023295"/>
    </source>
</evidence>
<feature type="active site" description="Proton donor" evidence="4">
    <location>
        <position position="222"/>
    </location>
</feature>
<accession>A0AA39QUI3</accession>
<keyword evidence="3 6" id="KW-0326">Glycosidase</keyword>
<keyword evidence="2 6" id="KW-0378">Hydrolase</keyword>
<evidence type="ECO:0000256" key="5">
    <source>
        <dbReference type="PIRSR" id="PIRSR606710-2"/>
    </source>
</evidence>
<evidence type="ECO:0000256" key="4">
    <source>
        <dbReference type="PIRSR" id="PIRSR606710-1"/>
    </source>
</evidence>
<evidence type="ECO:0008006" key="10">
    <source>
        <dbReference type="Google" id="ProtNLM"/>
    </source>
</evidence>
<feature type="chain" id="PRO_5041321296" description="Glycoside hydrolase family 43 protein" evidence="7">
    <location>
        <begin position="18"/>
        <end position="324"/>
    </location>
</feature>
<dbReference type="PANTHER" id="PTHR42812:SF5">
    <property type="entry name" value="ENDO-ARABINASE"/>
    <property type="match status" value="1"/>
</dbReference>
<name>A0AA39QUI3_9LECA</name>
<feature type="signal peptide" evidence="7">
    <location>
        <begin position="1"/>
        <end position="17"/>
    </location>
</feature>
<evidence type="ECO:0000256" key="6">
    <source>
        <dbReference type="RuleBase" id="RU361187"/>
    </source>
</evidence>
<evidence type="ECO:0000256" key="2">
    <source>
        <dbReference type="ARBA" id="ARBA00022801"/>
    </source>
</evidence>
<evidence type="ECO:0000256" key="1">
    <source>
        <dbReference type="ARBA" id="ARBA00009865"/>
    </source>
</evidence>
<dbReference type="GO" id="GO:0005975">
    <property type="term" value="P:carbohydrate metabolic process"/>
    <property type="evidence" value="ECO:0007669"/>
    <property type="project" value="InterPro"/>
</dbReference>
<evidence type="ECO:0000313" key="8">
    <source>
        <dbReference type="EMBL" id="KAK0509477.1"/>
    </source>
</evidence>
<dbReference type="InterPro" id="IPR006710">
    <property type="entry name" value="Glyco_hydro_43"/>
</dbReference>
<dbReference type="Proteomes" id="UP001166286">
    <property type="component" value="Unassembled WGS sequence"/>
</dbReference>
<evidence type="ECO:0000256" key="7">
    <source>
        <dbReference type="SAM" id="SignalP"/>
    </source>
</evidence>
<dbReference type="SUPFAM" id="SSF75005">
    <property type="entry name" value="Arabinanase/levansucrase/invertase"/>
    <property type="match status" value="1"/>
</dbReference>
<organism evidence="8 9">
    <name type="scientific">Cladonia borealis</name>
    <dbReference type="NCBI Taxonomy" id="184061"/>
    <lineage>
        <taxon>Eukaryota</taxon>
        <taxon>Fungi</taxon>
        <taxon>Dikarya</taxon>
        <taxon>Ascomycota</taxon>
        <taxon>Pezizomycotina</taxon>
        <taxon>Lecanoromycetes</taxon>
        <taxon>OSLEUM clade</taxon>
        <taxon>Lecanoromycetidae</taxon>
        <taxon>Lecanorales</taxon>
        <taxon>Lecanorineae</taxon>
        <taxon>Cladoniaceae</taxon>
        <taxon>Cladonia</taxon>
    </lineage>
</organism>
<feature type="site" description="Important for catalytic activity, responsible for pKa modulation of the active site Glu and correct orientation of both the proton donor and substrate" evidence="5">
    <location>
        <position position="152"/>
    </location>
</feature>
<protein>
    <recommendedName>
        <fullName evidence="10">Glycoside hydrolase family 43 protein</fullName>
    </recommendedName>
</protein>
<dbReference type="PANTHER" id="PTHR42812">
    <property type="entry name" value="BETA-XYLOSIDASE"/>
    <property type="match status" value="1"/>
</dbReference>
<sequence>MLVQAIFSLLAFTPTSLQYPYPMRKRAFSNGPVITDNFPDPAFIEIGGSYTAFSTTSGGLNIPTATSPDFNTWTYTGVDALTNIPSWSSGNTWAPDVIQLADGSFVMYFCATVSSNASFHCVGTATSSQVGSGYTASDIEFACPLSQGGAIDPAGFQDSDGSLYVVYKIDGNSLGGGGTCGNGNGEYSTPIILQAVEADGVTPTGDPVQILDRDSADGPLIEAPSLILVDGTYFLFFSSNCFNGPDYDTSYATASSITGPYTKASSPLLVTGGDNGTLNSPGGATVGPDGSQMVFHSDSVSDNPDVRQMWTAGLTISGTTVSIS</sequence>
<dbReference type="EMBL" id="JAFEKC020000018">
    <property type="protein sequence ID" value="KAK0509477.1"/>
    <property type="molecule type" value="Genomic_DNA"/>
</dbReference>
<comment type="caution">
    <text evidence="8">The sequence shown here is derived from an EMBL/GenBank/DDBJ whole genome shotgun (WGS) entry which is preliminary data.</text>
</comment>
<evidence type="ECO:0000313" key="9">
    <source>
        <dbReference type="Proteomes" id="UP001166286"/>
    </source>
</evidence>
<dbReference type="GO" id="GO:0004553">
    <property type="term" value="F:hydrolase activity, hydrolyzing O-glycosyl compounds"/>
    <property type="evidence" value="ECO:0007669"/>
    <property type="project" value="InterPro"/>
</dbReference>
<gene>
    <name evidence="8" type="ORF">JMJ35_007871</name>
</gene>